<name>A0ABR0ANF5_9CRUS</name>
<proteinExistence type="predicted"/>
<protein>
    <submittedName>
        <fullName evidence="1">Uncharacterized protein</fullName>
    </submittedName>
</protein>
<organism evidence="1 2">
    <name type="scientific">Daphnia magna</name>
    <dbReference type="NCBI Taxonomy" id="35525"/>
    <lineage>
        <taxon>Eukaryota</taxon>
        <taxon>Metazoa</taxon>
        <taxon>Ecdysozoa</taxon>
        <taxon>Arthropoda</taxon>
        <taxon>Crustacea</taxon>
        <taxon>Branchiopoda</taxon>
        <taxon>Diplostraca</taxon>
        <taxon>Cladocera</taxon>
        <taxon>Anomopoda</taxon>
        <taxon>Daphniidae</taxon>
        <taxon>Daphnia</taxon>
    </lineage>
</organism>
<keyword evidence="2" id="KW-1185">Reference proteome</keyword>
<sequence length="125" mass="14464">MSTITRVKMMRRKHQLGSPTGLKQLLFLSSGKWNNPKETVTVPYIQPVKGRPAKTFVKQDVPHVGERRLLHINTARQVCMSNKWPIFIYIQKSNKLGGAMRRQLTLPCVSVCDNSIDYFVFKNYR</sequence>
<comment type="caution">
    <text evidence="1">The sequence shown here is derived from an EMBL/GenBank/DDBJ whole genome shotgun (WGS) entry which is preliminary data.</text>
</comment>
<reference evidence="1 2" key="1">
    <citation type="journal article" date="2023" name="Nucleic Acids Res.">
        <title>The hologenome of Daphnia magna reveals possible DNA methylation and microbiome-mediated evolution of the host genome.</title>
        <authorList>
            <person name="Chaturvedi A."/>
            <person name="Li X."/>
            <person name="Dhandapani V."/>
            <person name="Marshall H."/>
            <person name="Kissane S."/>
            <person name="Cuenca-Cambronero M."/>
            <person name="Asole G."/>
            <person name="Calvet F."/>
            <person name="Ruiz-Romero M."/>
            <person name="Marangio P."/>
            <person name="Guigo R."/>
            <person name="Rago D."/>
            <person name="Mirbahai L."/>
            <person name="Eastwood N."/>
            <person name="Colbourne J.K."/>
            <person name="Zhou J."/>
            <person name="Mallon E."/>
            <person name="Orsini L."/>
        </authorList>
    </citation>
    <scope>NUCLEOTIDE SEQUENCE [LARGE SCALE GENOMIC DNA]</scope>
    <source>
        <strain evidence="1">LRV0_1</strain>
    </source>
</reference>
<gene>
    <name evidence="1" type="ORF">OUZ56_015613</name>
</gene>
<dbReference type="EMBL" id="JAOYFB010000038">
    <property type="protein sequence ID" value="KAK4026612.1"/>
    <property type="molecule type" value="Genomic_DNA"/>
</dbReference>
<dbReference type="Proteomes" id="UP001234178">
    <property type="component" value="Unassembled WGS sequence"/>
</dbReference>
<evidence type="ECO:0000313" key="1">
    <source>
        <dbReference type="EMBL" id="KAK4026612.1"/>
    </source>
</evidence>
<accession>A0ABR0ANF5</accession>
<evidence type="ECO:0000313" key="2">
    <source>
        <dbReference type="Proteomes" id="UP001234178"/>
    </source>
</evidence>